<keyword evidence="4" id="KW-1185">Reference proteome</keyword>
<evidence type="ECO:0000313" key="4">
    <source>
        <dbReference type="Proteomes" id="UP000507470"/>
    </source>
</evidence>
<keyword evidence="2" id="KW-1133">Transmembrane helix</keyword>
<dbReference type="SMART" id="SM00209">
    <property type="entry name" value="TSP1"/>
    <property type="match status" value="1"/>
</dbReference>
<name>A0A6J8DB28_MYTCO</name>
<dbReference type="InterPro" id="IPR036383">
    <property type="entry name" value="TSP1_rpt_sf"/>
</dbReference>
<dbReference type="Pfam" id="PF00090">
    <property type="entry name" value="TSP_1"/>
    <property type="match status" value="1"/>
</dbReference>
<keyword evidence="1" id="KW-0175">Coiled coil</keyword>
<sequence>MRQVVVRLMIATVHPKQYTYARKIAECMTRYRNHVTFDNRTCPEQWSIWEDFGECSVTCGEGKQYQTRKRFLPCAKIYETVIQKNVCNQTKCPVFKWGYLNSMNLTIEEKKELMKDELVELKANLTVEKKNTSAAIRRRISAHDDRPSASSVGYFAIVLLVIPLVLIVCVDCIRCCQSKKKSKRKRICPSKRKTGVELTVTELYTE</sequence>
<accession>A0A6J8DB28</accession>
<evidence type="ECO:0000256" key="1">
    <source>
        <dbReference type="SAM" id="Coils"/>
    </source>
</evidence>
<evidence type="ECO:0000256" key="2">
    <source>
        <dbReference type="SAM" id="Phobius"/>
    </source>
</evidence>
<dbReference type="PROSITE" id="PS50092">
    <property type="entry name" value="TSP1"/>
    <property type="match status" value="1"/>
</dbReference>
<dbReference type="OrthoDB" id="6273859at2759"/>
<dbReference type="AlphaFoldDB" id="A0A6J8DB28"/>
<dbReference type="EMBL" id="CACVKT020006931">
    <property type="protein sequence ID" value="CAC5404314.1"/>
    <property type="molecule type" value="Genomic_DNA"/>
</dbReference>
<proteinExistence type="predicted"/>
<dbReference type="Proteomes" id="UP000507470">
    <property type="component" value="Unassembled WGS sequence"/>
</dbReference>
<dbReference type="Gene3D" id="2.20.100.10">
    <property type="entry name" value="Thrombospondin type-1 (TSP1) repeat"/>
    <property type="match status" value="1"/>
</dbReference>
<feature type="coiled-coil region" evidence="1">
    <location>
        <begin position="104"/>
        <end position="131"/>
    </location>
</feature>
<dbReference type="SUPFAM" id="SSF82895">
    <property type="entry name" value="TSP-1 type 1 repeat"/>
    <property type="match status" value="1"/>
</dbReference>
<reference evidence="3 4" key="1">
    <citation type="submission" date="2020-06" db="EMBL/GenBank/DDBJ databases">
        <authorList>
            <person name="Li R."/>
            <person name="Bekaert M."/>
        </authorList>
    </citation>
    <scope>NUCLEOTIDE SEQUENCE [LARGE SCALE GENOMIC DNA]</scope>
    <source>
        <strain evidence="4">wild</strain>
    </source>
</reference>
<organism evidence="3 4">
    <name type="scientific">Mytilus coruscus</name>
    <name type="common">Sea mussel</name>
    <dbReference type="NCBI Taxonomy" id="42192"/>
    <lineage>
        <taxon>Eukaryota</taxon>
        <taxon>Metazoa</taxon>
        <taxon>Spiralia</taxon>
        <taxon>Lophotrochozoa</taxon>
        <taxon>Mollusca</taxon>
        <taxon>Bivalvia</taxon>
        <taxon>Autobranchia</taxon>
        <taxon>Pteriomorphia</taxon>
        <taxon>Mytilida</taxon>
        <taxon>Mytiloidea</taxon>
        <taxon>Mytilidae</taxon>
        <taxon>Mytilinae</taxon>
        <taxon>Mytilus</taxon>
    </lineage>
</organism>
<feature type="transmembrane region" description="Helical" evidence="2">
    <location>
        <begin position="152"/>
        <end position="176"/>
    </location>
</feature>
<evidence type="ECO:0000313" key="3">
    <source>
        <dbReference type="EMBL" id="CAC5404314.1"/>
    </source>
</evidence>
<dbReference type="InterPro" id="IPR000884">
    <property type="entry name" value="TSP1_rpt"/>
</dbReference>
<gene>
    <name evidence="3" type="ORF">MCOR_38121</name>
</gene>
<keyword evidence="2" id="KW-0472">Membrane</keyword>
<protein>
    <submittedName>
        <fullName evidence="3">Uncharacterized protein</fullName>
    </submittedName>
</protein>
<keyword evidence="2" id="KW-0812">Transmembrane</keyword>